<keyword evidence="7 8" id="KW-0539">Nucleus</keyword>
<dbReference type="GO" id="GO:0005634">
    <property type="term" value="C:nucleus"/>
    <property type="evidence" value="ECO:0007669"/>
    <property type="project" value="UniProtKB-SubCell"/>
</dbReference>
<dbReference type="SMART" id="SM00317">
    <property type="entry name" value="SET"/>
    <property type="match status" value="1"/>
</dbReference>
<dbReference type="PANTHER" id="PTHR45660:SF1">
    <property type="entry name" value="OS11G0131600 PROTEIN"/>
    <property type="match status" value="1"/>
</dbReference>
<dbReference type="InterPro" id="IPR046341">
    <property type="entry name" value="SET_dom_sf"/>
</dbReference>
<name>A0A811RFV7_9POAL</name>
<dbReference type="PROSITE" id="PS51575">
    <property type="entry name" value="SAM_MT43_SUVAR39_2"/>
    <property type="match status" value="1"/>
</dbReference>
<feature type="region of interest" description="Disordered" evidence="9">
    <location>
        <begin position="1"/>
        <end position="40"/>
    </location>
</feature>
<dbReference type="InterPro" id="IPR001214">
    <property type="entry name" value="SET_dom"/>
</dbReference>
<comment type="caution">
    <text evidence="14">The sequence shown here is derived from an EMBL/GenBank/DDBJ whole genome shotgun (WGS) entry which is preliminary data.</text>
</comment>
<dbReference type="InterPro" id="IPR007728">
    <property type="entry name" value="Pre-SET_dom"/>
</dbReference>
<dbReference type="PROSITE" id="PS50867">
    <property type="entry name" value="PRE_SET"/>
    <property type="match status" value="1"/>
</dbReference>
<gene>
    <name evidence="14" type="ORF">NCGR_LOCUS52080</name>
</gene>
<reference evidence="14" key="1">
    <citation type="submission" date="2020-10" db="EMBL/GenBank/DDBJ databases">
        <authorList>
            <person name="Han B."/>
            <person name="Lu T."/>
            <person name="Zhao Q."/>
            <person name="Huang X."/>
            <person name="Zhao Y."/>
        </authorList>
    </citation>
    <scope>NUCLEOTIDE SEQUENCE</scope>
</reference>
<dbReference type="PROSITE" id="PS51015">
    <property type="entry name" value="YDG"/>
    <property type="match status" value="1"/>
</dbReference>
<dbReference type="GO" id="GO:0042054">
    <property type="term" value="F:histone methyltransferase activity"/>
    <property type="evidence" value="ECO:0007669"/>
    <property type="project" value="InterPro"/>
</dbReference>
<feature type="domain" description="YDG" evidence="13">
    <location>
        <begin position="317"/>
        <end position="463"/>
    </location>
</feature>
<evidence type="ECO:0000259" key="11">
    <source>
        <dbReference type="PROSITE" id="PS50867"/>
    </source>
</evidence>
<keyword evidence="3" id="KW-0489">Methyltransferase</keyword>
<dbReference type="InterPro" id="IPR051357">
    <property type="entry name" value="H3K9_HMTase_SUVAR3-9"/>
</dbReference>
<evidence type="ECO:0000256" key="6">
    <source>
        <dbReference type="ARBA" id="ARBA00022853"/>
    </source>
</evidence>
<dbReference type="AlphaFoldDB" id="A0A811RFV7"/>
<evidence type="ECO:0000259" key="10">
    <source>
        <dbReference type="PROSITE" id="PS50280"/>
    </source>
</evidence>
<dbReference type="PROSITE" id="PS50868">
    <property type="entry name" value="POST_SET"/>
    <property type="match status" value="1"/>
</dbReference>
<dbReference type="FunFam" id="2.30.280.10:FF:000003">
    <property type="entry name" value="Histone-lysine N-methyltransferase, H3 lysine-9 specific SUVH5"/>
    <property type="match status" value="1"/>
</dbReference>
<keyword evidence="4" id="KW-0808">Transferase</keyword>
<evidence type="ECO:0000256" key="7">
    <source>
        <dbReference type="ARBA" id="ARBA00023242"/>
    </source>
</evidence>
<organism evidence="14 15">
    <name type="scientific">Miscanthus lutarioriparius</name>
    <dbReference type="NCBI Taxonomy" id="422564"/>
    <lineage>
        <taxon>Eukaryota</taxon>
        <taxon>Viridiplantae</taxon>
        <taxon>Streptophyta</taxon>
        <taxon>Embryophyta</taxon>
        <taxon>Tracheophyta</taxon>
        <taxon>Spermatophyta</taxon>
        <taxon>Magnoliopsida</taxon>
        <taxon>Liliopsida</taxon>
        <taxon>Poales</taxon>
        <taxon>Poaceae</taxon>
        <taxon>PACMAD clade</taxon>
        <taxon>Panicoideae</taxon>
        <taxon>Andropogonodae</taxon>
        <taxon>Andropogoneae</taxon>
        <taxon>Saccharinae</taxon>
        <taxon>Miscanthus</taxon>
    </lineage>
</organism>
<feature type="compositionally biased region" description="Basic and acidic residues" evidence="9">
    <location>
        <begin position="156"/>
        <end position="166"/>
    </location>
</feature>
<dbReference type="InterPro" id="IPR025794">
    <property type="entry name" value="H3-K9-MeTrfase_plant"/>
</dbReference>
<dbReference type="Pfam" id="PF05033">
    <property type="entry name" value="Pre-SET"/>
    <property type="match status" value="1"/>
</dbReference>
<evidence type="ECO:0000256" key="3">
    <source>
        <dbReference type="ARBA" id="ARBA00022603"/>
    </source>
</evidence>
<dbReference type="InterPro" id="IPR015947">
    <property type="entry name" value="PUA-like_sf"/>
</dbReference>
<dbReference type="SUPFAM" id="SSF82199">
    <property type="entry name" value="SET domain"/>
    <property type="match status" value="1"/>
</dbReference>
<keyword evidence="5" id="KW-0949">S-adenosyl-L-methionine</keyword>
<keyword evidence="15" id="KW-1185">Reference proteome</keyword>
<proteinExistence type="predicted"/>
<sequence>MDNSQDESENDEQELDVREFAMENSQDESESDEQEQFLEMKPLRSLAPMFLLPMGYDVATQSTDPMLVFVTPFRPCTSPEQSPASLGQPLPKSPIPLKATPISAAFPMPRHKGGSSHDPLKDAPMSAAFPMPRHKDEPSDDPPKATPISAAFPMPRHKDESSDDPLKATPVSAAFCMPRHKDKSSDDPLKATPMSRSFPIPRHEDESSDADYKPFSGQKKPTPLKTAKRIQQAECSNAANTKRRSIQRSLNKELAFSSFLSSDPNESVEEAMIMFDSLRRRILQLDEKEDAGKRADLKAGSLMMQNGLRINSSKIIGPVPGVEIGDIFFFRIEMCIVGLHAPAMAGIDYISAKHAGKDEILAISIISSGGYENDDNDTDILVYTGQGGNSRHKDKHDQKLERGNLALMNSMKKKSLIRVVRSAQDPFCNSSKIYIYDGLYRVEDSWTDRAKNGFSVFKYKLRREPGQRDGISVWKKTEKWKANPATRNNVIRVDISSKAEKLPVCLVSDVDDQKGPSYFNYITGVEYSRPLSKTKPLQSCKCPSVCLPNDTNCSCAQLNSGYLPYSANGVLVKHIPMLYECSSTCQCCQNCRNRVTQKGVNLNFEVFWTGDCGWGVRSWDPIRAGTFICEYAGQVIDETNMNMGDEEDEYTFCTSWHSDKVSRWNLGAELLEEKSDNTTTENLKRLPIVISAKRSGNVARFLNHSCSPNVLWQPVQYDHGDDSNPHIMFFAMKHIPPMTELTYDYGTRGAPPGIKGKFPNVCKLKPCFCGSTNCRGSF</sequence>
<dbReference type="SMART" id="SM00468">
    <property type="entry name" value="PreSET"/>
    <property type="match status" value="1"/>
</dbReference>
<dbReference type="GO" id="GO:0008270">
    <property type="term" value="F:zinc ion binding"/>
    <property type="evidence" value="ECO:0007669"/>
    <property type="project" value="InterPro"/>
</dbReference>
<dbReference type="GO" id="GO:0005694">
    <property type="term" value="C:chromosome"/>
    <property type="evidence" value="ECO:0007669"/>
    <property type="project" value="UniProtKB-SubCell"/>
</dbReference>
<dbReference type="InterPro" id="IPR003616">
    <property type="entry name" value="Post-SET_dom"/>
</dbReference>
<dbReference type="Gene3D" id="2.30.280.10">
    <property type="entry name" value="SRA-YDG"/>
    <property type="match status" value="1"/>
</dbReference>
<dbReference type="InterPro" id="IPR003105">
    <property type="entry name" value="SRA_YDG"/>
</dbReference>
<dbReference type="SMART" id="SM00466">
    <property type="entry name" value="SRA"/>
    <property type="match status" value="1"/>
</dbReference>
<feature type="region of interest" description="Disordered" evidence="9">
    <location>
        <begin position="73"/>
        <end position="244"/>
    </location>
</feature>
<dbReference type="SUPFAM" id="SSF88697">
    <property type="entry name" value="PUA domain-like"/>
    <property type="match status" value="1"/>
</dbReference>
<dbReference type="Pfam" id="PF02182">
    <property type="entry name" value="SAD_SRA"/>
    <property type="match status" value="1"/>
</dbReference>
<feature type="compositionally biased region" description="Basic and acidic residues" evidence="9">
    <location>
        <begin position="133"/>
        <end position="143"/>
    </location>
</feature>
<evidence type="ECO:0000256" key="1">
    <source>
        <dbReference type="ARBA" id="ARBA00004286"/>
    </source>
</evidence>
<evidence type="ECO:0000313" key="14">
    <source>
        <dbReference type="EMBL" id="CAD6268775.1"/>
    </source>
</evidence>
<evidence type="ECO:0000256" key="2">
    <source>
        <dbReference type="ARBA" id="ARBA00022454"/>
    </source>
</evidence>
<evidence type="ECO:0000256" key="9">
    <source>
        <dbReference type="SAM" id="MobiDB-lite"/>
    </source>
</evidence>
<dbReference type="PROSITE" id="PS50280">
    <property type="entry name" value="SET"/>
    <property type="match status" value="1"/>
</dbReference>
<evidence type="ECO:0000259" key="12">
    <source>
        <dbReference type="PROSITE" id="PS50868"/>
    </source>
</evidence>
<feature type="domain" description="Post-SET" evidence="12">
    <location>
        <begin position="763"/>
        <end position="776"/>
    </location>
</feature>
<accession>A0A811RFV7</accession>
<evidence type="ECO:0000259" key="13">
    <source>
        <dbReference type="PROSITE" id="PS51015"/>
    </source>
</evidence>
<comment type="subcellular location">
    <subcellularLocation>
        <location evidence="1">Chromosome</location>
    </subcellularLocation>
    <subcellularLocation>
        <location evidence="8">Nucleus</location>
    </subcellularLocation>
</comment>
<dbReference type="Pfam" id="PF00856">
    <property type="entry name" value="SET"/>
    <property type="match status" value="1"/>
</dbReference>
<evidence type="ECO:0000256" key="5">
    <source>
        <dbReference type="ARBA" id="ARBA00022691"/>
    </source>
</evidence>
<dbReference type="InterPro" id="IPR036987">
    <property type="entry name" value="SRA-YDG_sf"/>
</dbReference>
<dbReference type="Proteomes" id="UP000604825">
    <property type="component" value="Unassembled WGS sequence"/>
</dbReference>
<keyword evidence="2" id="KW-0158">Chromosome</keyword>
<feature type="compositionally biased region" description="Acidic residues" evidence="9">
    <location>
        <begin position="1"/>
        <end position="14"/>
    </location>
</feature>
<feature type="domain" description="Pre-SET" evidence="11">
    <location>
        <begin position="538"/>
        <end position="599"/>
    </location>
</feature>
<dbReference type="Gene3D" id="2.170.270.10">
    <property type="entry name" value="SET domain"/>
    <property type="match status" value="1"/>
</dbReference>
<dbReference type="EMBL" id="CAJGYO010000014">
    <property type="protein sequence ID" value="CAD6268775.1"/>
    <property type="molecule type" value="Genomic_DNA"/>
</dbReference>
<feature type="domain" description="SET" evidence="10">
    <location>
        <begin position="602"/>
        <end position="746"/>
    </location>
</feature>
<evidence type="ECO:0000256" key="8">
    <source>
        <dbReference type="PROSITE-ProRule" id="PRU00358"/>
    </source>
</evidence>
<keyword evidence="6" id="KW-0156">Chromatin regulator</keyword>
<dbReference type="PANTHER" id="PTHR45660">
    <property type="entry name" value="HISTONE-LYSINE N-METHYLTRANSFERASE SETMAR"/>
    <property type="match status" value="1"/>
</dbReference>
<dbReference type="OrthoDB" id="5792673at2759"/>
<dbReference type="GO" id="GO:0032259">
    <property type="term" value="P:methylation"/>
    <property type="evidence" value="ECO:0007669"/>
    <property type="project" value="UniProtKB-KW"/>
</dbReference>
<evidence type="ECO:0000256" key="4">
    <source>
        <dbReference type="ARBA" id="ARBA00022679"/>
    </source>
</evidence>
<dbReference type="GO" id="GO:0003690">
    <property type="term" value="F:double-stranded DNA binding"/>
    <property type="evidence" value="ECO:0007669"/>
    <property type="project" value="TreeGrafter"/>
</dbReference>
<evidence type="ECO:0000313" key="15">
    <source>
        <dbReference type="Proteomes" id="UP000604825"/>
    </source>
</evidence>
<feature type="compositionally biased region" description="Acidic residues" evidence="9">
    <location>
        <begin position="25"/>
        <end position="36"/>
    </location>
</feature>
<protein>
    <submittedName>
        <fullName evidence="14">Uncharacterized protein</fullName>
    </submittedName>
</protein>